<organism evidence="1 2">
    <name type="scientific">Duganella callida</name>
    <dbReference type="NCBI Taxonomy" id="2561932"/>
    <lineage>
        <taxon>Bacteria</taxon>
        <taxon>Pseudomonadati</taxon>
        <taxon>Pseudomonadota</taxon>
        <taxon>Betaproteobacteria</taxon>
        <taxon>Burkholderiales</taxon>
        <taxon>Oxalobacteraceae</taxon>
        <taxon>Telluria group</taxon>
        <taxon>Duganella</taxon>
    </lineage>
</organism>
<dbReference type="OrthoDB" id="197283at2"/>
<dbReference type="RefSeq" id="WP_135200874.1">
    <property type="nucleotide sequence ID" value="NZ_SPVG01000072.1"/>
</dbReference>
<reference evidence="1 2" key="1">
    <citation type="submission" date="2019-03" db="EMBL/GenBank/DDBJ databases">
        <title>Draft Genome Sequence of Duganella callidus sp. nov., a Novel Duganella Species Isolated from Cultivated Soil.</title>
        <authorList>
            <person name="Raths R."/>
            <person name="Peta V."/>
            <person name="Bucking H."/>
        </authorList>
    </citation>
    <scope>NUCLEOTIDE SEQUENCE [LARGE SCALE GENOMIC DNA]</scope>
    <source>
        <strain evidence="1 2">DN04</strain>
    </source>
</reference>
<proteinExistence type="predicted"/>
<sequence>MLTIVETRYFQTHWPKYWQEADHHAFIEFIRKAPNAGVVVPKSGGIRKVRWTRPGMGKSSGVRVIYFIRNAEDELVLLTIYAKAALANLTAAQLKELRREYERKPTA</sequence>
<dbReference type="Pfam" id="PF06296">
    <property type="entry name" value="RelE"/>
    <property type="match status" value="1"/>
</dbReference>
<evidence type="ECO:0000313" key="1">
    <source>
        <dbReference type="EMBL" id="TFW27221.1"/>
    </source>
</evidence>
<dbReference type="EMBL" id="SPVG01000072">
    <property type="protein sequence ID" value="TFW27221.1"/>
    <property type="molecule type" value="Genomic_DNA"/>
</dbReference>
<keyword evidence="2" id="KW-1185">Reference proteome</keyword>
<dbReference type="AlphaFoldDB" id="A0A4Y9SLA2"/>
<protein>
    <submittedName>
        <fullName evidence="1">Transcriptional regulator</fullName>
    </submittedName>
</protein>
<evidence type="ECO:0000313" key="2">
    <source>
        <dbReference type="Proteomes" id="UP000297729"/>
    </source>
</evidence>
<name>A0A4Y9SLA2_9BURK</name>
<gene>
    <name evidence="1" type="ORF">E4L98_07155</name>
</gene>
<dbReference type="InterPro" id="IPR009387">
    <property type="entry name" value="HigB-2"/>
</dbReference>
<dbReference type="PIRSF" id="PIRSF039032">
    <property type="entry name" value="HigB-2"/>
    <property type="match status" value="1"/>
</dbReference>
<comment type="caution">
    <text evidence="1">The sequence shown here is derived from an EMBL/GenBank/DDBJ whole genome shotgun (WGS) entry which is preliminary data.</text>
</comment>
<accession>A0A4Y9SLA2</accession>
<dbReference type="Proteomes" id="UP000297729">
    <property type="component" value="Unassembled WGS sequence"/>
</dbReference>